<feature type="transmembrane region" description="Helical" evidence="6">
    <location>
        <begin position="213"/>
        <end position="233"/>
    </location>
</feature>
<gene>
    <name evidence="7" type="primary">ytfT</name>
    <name evidence="7" type="ORF">Pla22_45940</name>
</gene>
<proteinExistence type="predicted"/>
<dbReference type="Proteomes" id="UP000316598">
    <property type="component" value="Unassembled WGS sequence"/>
</dbReference>
<feature type="transmembrane region" description="Helical" evidence="6">
    <location>
        <begin position="39"/>
        <end position="62"/>
    </location>
</feature>
<evidence type="ECO:0000256" key="4">
    <source>
        <dbReference type="ARBA" id="ARBA00022989"/>
    </source>
</evidence>
<dbReference type="PANTHER" id="PTHR32196:SF19">
    <property type="entry name" value="GALACTOFURANOSE TRANSPORTER PERMEASE PROTEIN YTFT"/>
    <property type="match status" value="1"/>
</dbReference>
<keyword evidence="8" id="KW-1185">Reference proteome</keyword>
<accession>A0A5C5WF82</accession>
<reference evidence="7 8" key="1">
    <citation type="submission" date="2019-02" db="EMBL/GenBank/DDBJ databases">
        <title>Deep-cultivation of Planctomycetes and their phenomic and genomic characterization uncovers novel biology.</title>
        <authorList>
            <person name="Wiegand S."/>
            <person name="Jogler M."/>
            <person name="Boedeker C."/>
            <person name="Pinto D."/>
            <person name="Vollmers J."/>
            <person name="Rivas-Marin E."/>
            <person name="Kohn T."/>
            <person name="Peeters S.H."/>
            <person name="Heuer A."/>
            <person name="Rast P."/>
            <person name="Oberbeckmann S."/>
            <person name="Bunk B."/>
            <person name="Jeske O."/>
            <person name="Meyerdierks A."/>
            <person name="Storesund J.E."/>
            <person name="Kallscheuer N."/>
            <person name="Luecker S."/>
            <person name="Lage O.M."/>
            <person name="Pohl T."/>
            <person name="Merkel B.J."/>
            <person name="Hornburger P."/>
            <person name="Mueller R.-W."/>
            <person name="Bruemmer F."/>
            <person name="Labrenz M."/>
            <person name="Spormann A.M."/>
            <person name="Op Den Camp H."/>
            <person name="Overmann J."/>
            <person name="Amann R."/>
            <person name="Jetten M.S.M."/>
            <person name="Mascher T."/>
            <person name="Medema M.H."/>
            <person name="Devos D.P."/>
            <person name="Kaster A.-K."/>
            <person name="Ovreas L."/>
            <person name="Rohde M."/>
            <person name="Galperin M.Y."/>
            <person name="Jogler C."/>
        </authorList>
    </citation>
    <scope>NUCLEOTIDE SEQUENCE [LARGE SCALE GENOMIC DNA]</scope>
    <source>
        <strain evidence="7 8">Pla22</strain>
    </source>
</reference>
<evidence type="ECO:0000313" key="8">
    <source>
        <dbReference type="Proteomes" id="UP000316598"/>
    </source>
</evidence>
<evidence type="ECO:0000256" key="6">
    <source>
        <dbReference type="SAM" id="Phobius"/>
    </source>
</evidence>
<keyword evidence="2" id="KW-1003">Cell membrane</keyword>
<dbReference type="OrthoDB" id="9784538at2"/>
<evidence type="ECO:0000256" key="2">
    <source>
        <dbReference type="ARBA" id="ARBA00022475"/>
    </source>
</evidence>
<name>A0A5C5WF82_9BACT</name>
<keyword evidence="4 6" id="KW-1133">Transmembrane helix</keyword>
<feature type="transmembrane region" description="Helical" evidence="6">
    <location>
        <begin position="6"/>
        <end position="27"/>
    </location>
</feature>
<dbReference type="CDD" id="cd06579">
    <property type="entry name" value="TM_PBP1_transp_AraH_like"/>
    <property type="match status" value="1"/>
</dbReference>
<evidence type="ECO:0000256" key="3">
    <source>
        <dbReference type="ARBA" id="ARBA00022692"/>
    </source>
</evidence>
<keyword evidence="3 6" id="KW-0812">Transmembrane</keyword>
<evidence type="ECO:0000256" key="5">
    <source>
        <dbReference type="ARBA" id="ARBA00023136"/>
    </source>
</evidence>
<keyword evidence="5 6" id="KW-0472">Membrane</keyword>
<feature type="transmembrane region" description="Helical" evidence="6">
    <location>
        <begin position="253"/>
        <end position="281"/>
    </location>
</feature>
<dbReference type="GO" id="GO:0022857">
    <property type="term" value="F:transmembrane transporter activity"/>
    <property type="evidence" value="ECO:0007669"/>
    <property type="project" value="InterPro"/>
</dbReference>
<evidence type="ECO:0000313" key="7">
    <source>
        <dbReference type="EMBL" id="TWT49398.1"/>
    </source>
</evidence>
<dbReference type="AlphaFoldDB" id="A0A5C5WF82"/>
<comment type="caution">
    <text evidence="7">The sequence shown here is derived from an EMBL/GenBank/DDBJ whole genome shotgun (WGS) entry which is preliminary data.</text>
</comment>
<evidence type="ECO:0000256" key="1">
    <source>
        <dbReference type="ARBA" id="ARBA00004651"/>
    </source>
</evidence>
<dbReference type="Pfam" id="PF02653">
    <property type="entry name" value="BPD_transp_2"/>
    <property type="match status" value="1"/>
</dbReference>
<protein>
    <submittedName>
        <fullName evidence="7">Inner membrane ABC transporter permease protein YtfT</fullName>
    </submittedName>
</protein>
<feature type="transmembrane region" description="Helical" evidence="6">
    <location>
        <begin position="164"/>
        <end position="185"/>
    </location>
</feature>
<sequence length="335" mass="35383">MASRIAWPILGLAALLIFNAVFIPSFFQIESRDGHLYGSLIDVLNRGSIGAILAIGMTLVIATGGVDLSVGSVMAIAGAIAALMLTETDMAMAVIFPCVALVAVIAGLFNGLLIAYLKIQPIIATLILMVSGRGIAKFITGEKIITIGDEFRNPVFDFVGKGHLFGIPFPITIFIVLFFATALIVRRTSIGLFIEAVGANETASRASGINDRAVKIAVYTFAALCAAIAGLIDTSNINAADTINAGVFTELDAIFAVVVGGTALTGGRFSLTGSLIGAILLQTLMTTLYTYGVPSDVAPVPKALVILGVCLMQSPEFRDSVRSWFRIHQKLEERR</sequence>
<comment type="subcellular location">
    <subcellularLocation>
        <location evidence="1">Cell membrane</location>
        <topology evidence="1">Multi-pass membrane protein</topology>
    </subcellularLocation>
</comment>
<feature type="transmembrane region" description="Helical" evidence="6">
    <location>
        <begin position="93"/>
        <end position="117"/>
    </location>
</feature>
<organism evidence="7 8">
    <name type="scientific">Rubripirellula amarantea</name>
    <dbReference type="NCBI Taxonomy" id="2527999"/>
    <lineage>
        <taxon>Bacteria</taxon>
        <taxon>Pseudomonadati</taxon>
        <taxon>Planctomycetota</taxon>
        <taxon>Planctomycetia</taxon>
        <taxon>Pirellulales</taxon>
        <taxon>Pirellulaceae</taxon>
        <taxon>Rubripirellula</taxon>
    </lineage>
</organism>
<dbReference type="GO" id="GO:0005886">
    <property type="term" value="C:plasma membrane"/>
    <property type="evidence" value="ECO:0007669"/>
    <property type="project" value="UniProtKB-SubCell"/>
</dbReference>
<dbReference type="InterPro" id="IPR001851">
    <property type="entry name" value="ABC_transp_permease"/>
</dbReference>
<dbReference type="EMBL" id="SJPI01000003">
    <property type="protein sequence ID" value="TWT49398.1"/>
    <property type="molecule type" value="Genomic_DNA"/>
</dbReference>
<dbReference type="PANTHER" id="PTHR32196">
    <property type="entry name" value="ABC TRANSPORTER PERMEASE PROTEIN YPHD-RELATED-RELATED"/>
    <property type="match status" value="1"/>
</dbReference>